<comment type="catalytic activity">
    <reaction evidence="8">
        <text>a (2R,3S,4S)-leucoanthocyanidin + NADP(+) = a (2R,3R)-dihydroflavonol + NADPH + H(+)</text>
        <dbReference type="Rhea" id="RHEA:54444"/>
        <dbReference type="ChEBI" id="CHEBI:15378"/>
        <dbReference type="ChEBI" id="CHEBI:57783"/>
        <dbReference type="ChEBI" id="CHEBI:58349"/>
        <dbReference type="ChEBI" id="CHEBI:138176"/>
        <dbReference type="ChEBI" id="CHEBI:138188"/>
        <dbReference type="EC" id="1.1.1.219"/>
    </reaction>
</comment>
<evidence type="ECO:0000259" key="9">
    <source>
        <dbReference type="Pfam" id="PF01370"/>
    </source>
</evidence>
<dbReference type="PANTHER" id="PTHR10366:SF564">
    <property type="entry name" value="STEROL-4-ALPHA-CARBOXYLATE 3-DEHYDROGENASE, DECARBOXYLATING"/>
    <property type="match status" value="1"/>
</dbReference>
<dbReference type="EC" id="1.1.1.234" evidence="4"/>
<protein>
    <recommendedName>
        <fullName evidence="6">Flavanone 4-reductase</fullName>
        <ecNumber evidence="5">1.1.1.219</ecNumber>
        <ecNumber evidence="4">1.1.1.234</ecNumber>
    </recommendedName>
</protein>
<accession>A0ABP0TDV9</accession>
<evidence type="ECO:0000313" key="10">
    <source>
        <dbReference type="EMBL" id="CAK9194066.1"/>
    </source>
</evidence>
<evidence type="ECO:0000313" key="11">
    <source>
        <dbReference type="Proteomes" id="UP001497512"/>
    </source>
</evidence>
<evidence type="ECO:0000256" key="4">
    <source>
        <dbReference type="ARBA" id="ARBA00039055"/>
    </source>
</evidence>
<dbReference type="Pfam" id="PF01370">
    <property type="entry name" value="Epimerase"/>
    <property type="match status" value="1"/>
</dbReference>
<dbReference type="InterPro" id="IPR001509">
    <property type="entry name" value="Epimerase_deHydtase"/>
</dbReference>
<keyword evidence="1" id="KW-0560">Oxidoreductase</keyword>
<evidence type="ECO:0000256" key="7">
    <source>
        <dbReference type="ARBA" id="ARBA00048870"/>
    </source>
</evidence>
<dbReference type="PANTHER" id="PTHR10366">
    <property type="entry name" value="NAD DEPENDENT EPIMERASE/DEHYDRATASE"/>
    <property type="match status" value="1"/>
</dbReference>
<organism evidence="10 11">
    <name type="scientific">Sphagnum troendelagicum</name>
    <dbReference type="NCBI Taxonomy" id="128251"/>
    <lineage>
        <taxon>Eukaryota</taxon>
        <taxon>Viridiplantae</taxon>
        <taxon>Streptophyta</taxon>
        <taxon>Embryophyta</taxon>
        <taxon>Bryophyta</taxon>
        <taxon>Sphagnophytina</taxon>
        <taxon>Sphagnopsida</taxon>
        <taxon>Sphagnales</taxon>
        <taxon>Sphagnaceae</taxon>
        <taxon>Sphagnum</taxon>
    </lineage>
</organism>
<dbReference type="EMBL" id="OZ019902">
    <property type="protein sequence ID" value="CAK9194066.1"/>
    <property type="molecule type" value="Genomic_DNA"/>
</dbReference>
<keyword evidence="11" id="KW-1185">Reference proteome</keyword>
<reference evidence="10" key="1">
    <citation type="submission" date="2024-02" db="EMBL/GenBank/DDBJ databases">
        <authorList>
            <consortium name="ELIXIR-Norway"/>
            <consortium name="Elixir Norway"/>
        </authorList>
    </citation>
    <scope>NUCLEOTIDE SEQUENCE</scope>
</reference>
<proteinExistence type="inferred from homology"/>
<name>A0ABP0TDV9_9BRYO</name>
<gene>
    <name evidence="10" type="ORF">CSSPTR1EN2_LOCUS2340</name>
</gene>
<dbReference type="InterPro" id="IPR036291">
    <property type="entry name" value="NAD(P)-bd_dom_sf"/>
</dbReference>
<evidence type="ECO:0000256" key="2">
    <source>
        <dbReference type="ARBA" id="ARBA00023241"/>
    </source>
</evidence>
<evidence type="ECO:0000256" key="3">
    <source>
        <dbReference type="ARBA" id="ARBA00023445"/>
    </source>
</evidence>
<comment type="catalytic activity">
    <reaction evidence="7">
        <text>(2S)-flavan-4-ol + NADP(+) = (2S)-flavanone + NADPH + H(+)</text>
        <dbReference type="Rhea" id="RHEA:11228"/>
        <dbReference type="ChEBI" id="CHEBI:15378"/>
        <dbReference type="ChEBI" id="CHEBI:15605"/>
        <dbReference type="ChEBI" id="CHEBI:15606"/>
        <dbReference type="ChEBI" id="CHEBI:57783"/>
        <dbReference type="ChEBI" id="CHEBI:58349"/>
        <dbReference type="EC" id="1.1.1.234"/>
    </reaction>
</comment>
<dbReference type="InterPro" id="IPR050425">
    <property type="entry name" value="NAD(P)_dehydrat-like"/>
</dbReference>
<evidence type="ECO:0000256" key="1">
    <source>
        <dbReference type="ARBA" id="ARBA00023002"/>
    </source>
</evidence>
<evidence type="ECO:0000256" key="6">
    <source>
        <dbReference type="ARBA" id="ARBA00042087"/>
    </source>
</evidence>
<evidence type="ECO:0000256" key="5">
    <source>
        <dbReference type="ARBA" id="ARBA00039057"/>
    </source>
</evidence>
<dbReference type="Gene3D" id="3.40.50.720">
    <property type="entry name" value="NAD(P)-binding Rossmann-like Domain"/>
    <property type="match status" value="1"/>
</dbReference>
<sequence length="344" mass="38636">MTSEQMQPGDLCLVTGGSGFLASWIEKYLLEGGYKVRGTVRSLQDKKLETLRDLLPGVEFVEADLREERGWTSAVEGCKWVFHVATPQATKYEKNRTSGALSGTKYVMAAALASNTVKKIVVTSSEAAIAYGHPRSKSDFSEDDWSIGVDKFEDYMQSKTVAEKKAWEMANDTSQNPQNIALSTINPALVLGPTLVPWSRFSLITIQDIAQGRMPLLPNMSLHVVDVRDCARMHIAIMHDRSTDGHRHLSFGASGKFVDLAIAIRTDYADRGFKPSTSVAPWWVLWLPSFFSKDVATIYSRIGNVQSYRTKYPEVYKYEFTSFRDMVRASMDSILEHKWINPKV</sequence>
<comment type="similarity">
    <text evidence="3">Belongs to the NAD(P)-dependent epimerase/dehydratase family. Dihydroflavonol-4-reductase subfamily.</text>
</comment>
<dbReference type="Proteomes" id="UP001497512">
    <property type="component" value="Chromosome 10"/>
</dbReference>
<dbReference type="EC" id="1.1.1.219" evidence="5"/>
<evidence type="ECO:0000256" key="8">
    <source>
        <dbReference type="ARBA" id="ARBA00049132"/>
    </source>
</evidence>
<dbReference type="SUPFAM" id="SSF51735">
    <property type="entry name" value="NAD(P)-binding Rossmann-fold domains"/>
    <property type="match status" value="1"/>
</dbReference>
<keyword evidence="2" id="KW-0284">Flavonoid biosynthesis</keyword>
<feature type="domain" description="NAD-dependent epimerase/dehydratase" evidence="9">
    <location>
        <begin position="13"/>
        <end position="243"/>
    </location>
</feature>